<dbReference type="GO" id="GO:0051539">
    <property type="term" value="F:4 iron, 4 sulfur cluster binding"/>
    <property type="evidence" value="ECO:0007669"/>
    <property type="project" value="UniProtKB-KW"/>
</dbReference>
<reference evidence="9" key="1">
    <citation type="journal article" date="2014" name="Int. J. Syst. Evol. Microbiol.">
        <title>Complete genome sequence of Corynebacterium casei LMG S-19264T (=DSM 44701T), isolated from a smear-ripened cheese.</title>
        <authorList>
            <consortium name="US DOE Joint Genome Institute (JGI-PGF)"/>
            <person name="Walter F."/>
            <person name="Albersmeier A."/>
            <person name="Kalinowski J."/>
            <person name="Ruckert C."/>
        </authorList>
    </citation>
    <scope>NUCLEOTIDE SEQUENCE</scope>
    <source>
        <strain evidence="9">JCM 19596</strain>
    </source>
</reference>
<dbReference type="PANTHER" id="PTHR33693">
    <property type="entry name" value="TYPE-5 URACIL-DNA GLYCOSYLASE"/>
    <property type="match status" value="1"/>
</dbReference>
<proteinExistence type="predicted"/>
<dbReference type="Proteomes" id="UP000607197">
    <property type="component" value="Unassembled WGS sequence"/>
</dbReference>
<accession>A0A830EZN7</accession>
<evidence type="ECO:0000256" key="6">
    <source>
        <dbReference type="ARBA" id="ARBA00023014"/>
    </source>
</evidence>
<sequence length="207" mass="22668">MAEFPNPEEANPIEPGCARCPQLVEARECIAWGVGPLDADVVVVGEAPGAGNPDADQWRGGNWTGMSYTARHSGRIVRDLLDDAGYPDAYYTNAVKCFPPDGEGSNREPAREELANCFPHLETELGQVEPRVVVTTGTHATRVLFERAGRELDSLTDAILEPVPCPPLDTTVLPVLHPAYQHMWISRLGMDYEAYVERLADELDALV</sequence>
<dbReference type="PANTHER" id="PTHR33693:SF1">
    <property type="entry name" value="TYPE-4 URACIL-DNA GLYCOSYLASE"/>
    <property type="match status" value="1"/>
</dbReference>
<name>A0A830EZN7_9EURY</name>
<dbReference type="OrthoDB" id="210606at2157"/>
<gene>
    <name evidence="9" type="ORF">GCM10009039_00880</name>
</gene>
<dbReference type="GO" id="GO:0006281">
    <property type="term" value="P:DNA repair"/>
    <property type="evidence" value="ECO:0007669"/>
    <property type="project" value="UniProtKB-KW"/>
</dbReference>
<evidence type="ECO:0000313" key="10">
    <source>
        <dbReference type="Proteomes" id="UP000607197"/>
    </source>
</evidence>
<evidence type="ECO:0000256" key="3">
    <source>
        <dbReference type="ARBA" id="ARBA00022763"/>
    </source>
</evidence>
<protein>
    <recommendedName>
        <fullName evidence="8">Uracil-DNA glycosylase-like domain-containing protein</fullName>
    </recommendedName>
</protein>
<dbReference type="RefSeq" id="WP_188974725.1">
    <property type="nucleotide sequence ID" value="NZ_BMPG01000001.1"/>
</dbReference>
<dbReference type="SMART" id="SM00986">
    <property type="entry name" value="UDG"/>
    <property type="match status" value="1"/>
</dbReference>
<dbReference type="EMBL" id="BMPG01000001">
    <property type="protein sequence ID" value="GGL46307.1"/>
    <property type="molecule type" value="Genomic_DNA"/>
</dbReference>
<dbReference type="GO" id="GO:0097506">
    <property type="term" value="F:deaminated base DNA N-glycosylase activity"/>
    <property type="evidence" value="ECO:0007669"/>
    <property type="project" value="UniProtKB-ARBA"/>
</dbReference>
<keyword evidence="2" id="KW-0479">Metal-binding</keyword>
<evidence type="ECO:0000256" key="2">
    <source>
        <dbReference type="ARBA" id="ARBA00022723"/>
    </source>
</evidence>
<evidence type="ECO:0000256" key="1">
    <source>
        <dbReference type="ARBA" id="ARBA00022485"/>
    </source>
</evidence>
<evidence type="ECO:0000256" key="5">
    <source>
        <dbReference type="ARBA" id="ARBA00023004"/>
    </source>
</evidence>
<keyword evidence="10" id="KW-1185">Reference proteome</keyword>
<dbReference type="SMART" id="SM00987">
    <property type="entry name" value="UreE_C"/>
    <property type="match status" value="1"/>
</dbReference>
<evidence type="ECO:0000256" key="7">
    <source>
        <dbReference type="ARBA" id="ARBA00023204"/>
    </source>
</evidence>
<reference evidence="9" key="2">
    <citation type="submission" date="2020-09" db="EMBL/GenBank/DDBJ databases">
        <authorList>
            <person name="Sun Q."/>
            <person name="Ohkuma M."/>
        </authorList>
    </citation>
    <scope>NUCLEOTIDE SEQUENCE</scope>
    <source>
        <strain evidence="9">JCM 19596</strain>
    </source>
</reference>
<evidence type="ECO:0000256" key="4">
    <source>
        <dbReference type="ARBA" id="ARBA00022801"/>
    </source>
</evidence>
<evidence type="ECO:0000313" key="9">
    <source>
        <dbReference type="EMBL" id="GGL46307.1"/>
    </source>
</evidence>
<evidence type="ECO:0000259" key="8">
    <source>
        <dbReference type="SMART" id="SM00986"/>
    </source>
</evidence>
<keyword evidence="1" id="KW-0004">4Fe-4S</keyword>
<keyword evidence="5" id="KW-0408">Iron</keyword>
<keyword evidence="4" id="KW-0378">Hydrolase</keyword>
<keyword evidence="7" id="KW-0234">DNA repair</keyword>
<dbReference type="AlphaFoldDB" id="A0A830EZN7"/>
<organism evidence="9 10">
    <name type="scientific">Halocalculus aciditolerans</name>
    <dbReference type="NCBI Taxonomy" id="1383812"/>
    <lineage>
        <taxon>Archaea</taxon>
        <taxon>Methanobacteriati</taxon>
        <taxon>Methanobacteriota</taxon>
        <taxon>Stenosarchaea group</taxon>
        <taxon>Halobacteria</taxon>
        <taxon>Halobacteriales</taxon>
        <taxon>Halobacteriaceae</taxon>
        <taxon>Halocalculus</taxon>
    </lineage>
</organism>
<comment type="caution">
    <text evidence="9">The sequence shown here is derived from an EMBL/GenBank/DDBJ whole genome shotgun (WGS) entry which is preliminary data.</text>
</comment>
<dbReference type="Pfam" id="PF03167">
    <property type="entry name" value="UDG"/>
    <property type="match status" value="1"/>
</dbReference>
<keyword evidence="3" id="KW-0227">DNA damage</keyword>
<dbReference type="InterPro" id="IPR005122">
    <property type="entry name" value="Uracil-DNA_glycosylase-like"/>
</dbReference>
<dbReference type="Gene3D" id="3.40.470.10">
    <property type="entry name" value="Uracil-DNA glycosylase-like domain"/>
    <property type="match status" value="1"/>
</dbReference>
<dbReference type="InterPro" id="IPR036895">
    <property type="entry name" value="Uracil-DNA_glycosylase-like_sf"/>
</dbReference>
<dbReference type="GO" id="GO:0046872">
    <property type="term" value="F:metal ion binding"/>
    <property type="evidence" value="ECO:0007669"/>
    <property type="project" value="UniProtKB-KW"/>
</dbReference>
<dbReference type="SUPFAM" id="SSF52141">
    <property type="entry name" value="Uracil-DNA glycosylase-like"/>
    <property type="match status" value="1"/>
</dbReference>
<dbReference type="InterPro" id="IPR051536">
    <property type="entry name" value="UDG_Type-4/5"/>
</dbReference>
<keyword evidence="6" id="KW-0411">Iron-sulfur</keyword>
<feature type="domain" description="Uracil-DNA glycosylase-like" evidence="8">
    <location>
        <begin position="32"/>
        <end position="200"/>
    </location>
</feature>